<dbReference type="Proteomes" id="UP000799766">
    <property type="component" value="Unassembled WGS sequence"/>
</dbReference>
<proteinExistence type="predicted"/>
<dbReference type="AlphaFoldDB" id="A0A6A6P327"/>
<evidence type="ECO:0000313" key="2">
    <source>
        <dbReference type="Proteomes" id="UP000799766"/>
    </source>
</evidence>
<gene>
    <name evidence="1" type="ORF">BDY21DRAFT_214024</name>
</gene>
<protein>
    <submittedName>
        <fullName evidence="1">Uncharacterized protein</fullName>
    </submittedName>
</protein>
<dbReference type="EMBL" id="MU001678">
    <property type="protein sequence ID" value="KAF2458142.1"/>
    <property type="molecule type" value="Genomic_DNA"/>
</dbReference>
<evidence type="ECO:0000313" key="1">
    <source>
        <dbReference type="EMBL" id="KAF2458142.1"/>
    </source>
</evidence>
<sequence length="343" mass="37668">MGGYDEPWTIRQPAGASTKLRILTFASARIHSHGPSTLTTSNPPFRSPQRTHTLPILLTAPHPAKRVTRITLRSLHHRTRPTLSLLNPQPTVLCRLPNSPTTPTRGTLGHLPSHTTMPHRTVTIAHPTSASLPIRSPHHVLAACVAARTTIRALVLIRSLGGARVAAAMTALSIKVTFEELRTRQSLRLSTRRTARSRRRGAVLTRKASARPTCLAPSLAGGWVARSRAGSGRGHWQERFLADLAQRPLRGKGRRRGKGSAGTTVATMVLTMTDTIATTVTRVTEAPPSLVLPSVFNPWALNGSSFLFLLFFHPLLSWLARVLQPQDTATQNEYYTFHFNSFF</sequence>
<accession>A0A6A6P327</accession>
<keyword evidence="2" id="KW-1185">Reference proteome</keyword>
<name>A0A6A6P327_9PEZI</name>
<reference evidence="1" key="1">
    <citation type="journal article" date="2020" name="Stud. Mycol.">
        <title>101 Dothideomycetes genomes: a test case for predicting lifestyles and emergence of pathogens.</title>
        <authorList>
            <person name="Haridas S."/>
            <person name="Albert R."/>
            <person name="Binder M."/>
            <person name="Bloem J."/>
            <person name="Labutti K."/>
            <person name="Salamov A."/>
            <person name="Andreopoulos B."/>
            <person name="Baker S."/>
            <person name="Barry K."/>
            <person name="Bills G."/>
            <person name="Bluhm B."/>
            <person name="Cannon C."/>
            <person name="Castanera R."/>
            <person name="Culley D."/>
            <person name="Daum C."/>
            <person name="Ezra D."/>
            <person name="Gonzalez J."/>
            <person name="Henrissat B."/>
            <person name="Kuo A."/>
            <person name="Liang C."/>
            <person name="Lipzen A."/>
            <person name="Lutzoni F."/>
            <person name="Magnuson J."/>
            <person name="Mondo S."/>
            <person name="Nolan M."/>
            <person name="Ohm R."/>
            <person name="Pangilinan J."/>
            <person name="Park H.-J."/>
            <person name="Ramirez L."/>
            <person name="Alfaro M."/>
            <person name="Sun H."/>
            <person name="Tritt A."/>
            <person name="Yoshinaga Y."/>
            <person name="Zwiers L.-H."/>
            <person name="Turgeon B."/>
            <person name="Goodwin S."/>
            <person name="Spatafora J."/>
            <person name="Crous P."/>
            <person name="Grigoriev I."/>
        </authorList>
    </citation>
    <scope>NUCLEOTIDE SEQUENCE</scope>
    <source>
        <strain evidence="1">ATCC 16933</strain>
    </source>
</reference>
<organism evidence="1 2">
    <name type="scientific">Lineolata rhizophorae</name>
    <dbReference type="NCBI Taxonomy" id="578093"/>
    <lineage>
        <taxon>Eukaryota</taxon>
        <taxon>Fungi</taxon>
        <taxon>Dikarya</taxon>
        <taxon>Ascomycota</taxon>
        <taxon>Pezizomycotina</taxon>
        <taxon>Dothideomycetes</taxon>
        <taxon>Dothideomycetes incertae sedis</taxon>
        <taxon>Lineolatales</taxon>
        <taxon>Lineolataceae</taxon>
        <taxon>Lineolata</taxon>
    </lineage>
</organism>